<reference evidence="2" key="1">
    <citation type="journal article" date="2019" name="Int. J. Syst. Evol. Microbiol.">
        <title>The Global Catalogue of Microorganisms (GCM) 10K type strain sequencing project: providing services to taxonomists for standard genome sequencing and annotation.</title>
        <authorList>
            <consortium name="The Broad Institute Genomics Platform"/>
            <consortium name="The Broad Institute Genome Sequencing Center for Infectious Disease"/>
            <person name="Wu L."/>
            <person name="Ma J."/>
        </authorList>
    </citation>
    <scope>NUCLEOTIDE SEQUENCE [LARGE SCALE GENOMIC DNA]</scope>
    <source>
        <strain evidence="2">CCUG 55328</strain>
    </source>
</reference>
<organism evidence="1 2">
    <name type="scientific">Seohaeicola saemankumensis</name>
    <dbReference type="NCBI Taxonomy" id="481181"/>
    <lineage>
        <taxon>Bacteria</taxon>
        <taxon>Pseudomonadati</taxon>
        <taxon>Pseudomonadota</taxon>
        <taxon>Alphaproteobacteria</taxon>
        <taxon>Rhodobacterales</taxon>
        <taxon>Roseobacteraceae</taxon>
        <taxon>Seohaeicola</taxon>
    </lineage>
</organism>
<dbReference type="Proteomes" id="UP001597151">
    <property type="component" value="Unassembled WGS sequence"/>
</dbReference>
<sequence>MTTHSQIEAIYEALATAIDKTEAAAGQSATPVYLAKLVLALSHALNDSARVHQLIDQCQEDI</sequence>
<gene>
    <name evidence="1" type="ORF">ACFQ3C_14165</name>
</gene>
<proteinExistence type="predicted"/>
<dbReference type="EMBL" id="JBHTKR010000005">
    <property type="protein sequence ID" value="MFD1195814.1"/>
    <property type="molecule type" value="Genomic_DNA"/>
</dbReference>
<comment type="caution">
    <text evidence="1">The sequence shown here is derived from an EMBL/GenBank/DDBJ whole genome shotgun (WGS) entry which is preliminary data.</text>
</comment>
<evidence type="ECO:0000313" key="2">
    <source>
        <dbReference type="Proteomes" id="UP001597151"/>
    </source>
</evidence>
<keyword evidence="2" id="KW-1185">Reference proteome</keyword>
<evidence type="ECO:0000313" key="1">
    <source>
        <dbReference type="EMBL" id="MFD1195814.1"/>
    </source>
</evidence>
<accession>A0ABW3TF50</accession>
<dbReference type="RefSeq" id="WP_380793091.1">
    <property type="nucleotide sequence ID" value="NZ_JBHTKR010000005.1"/>
</dbReference>
<evidence type="ECO:0008006" key="3">
    <source>
        <dbReference type="Google" id="ProtNLM"/>
    </source>
</evidence>
<protein>
    <recommendedName>
        <fullName evidence="3">DUF2783 domain-containing protein</fullName>
    </recommendedName>
</protein>
<name>A0ABW3TF50_9RHOB</name>